<organism evidence="2 3">
    <name type="scientific">Fonsecaea nubica</name>
    <dbReference type="NCBI Taxonomy" id="856822"/>
    <lineage>
        <taxon>Eukaryota</taxon>
        <taxon>Fungi</taxon>
        <taxon>Dikarya</taxon>
        <taxon>Ascomycota</taxon>
        <taxon>Pezizomycotina</taxon>
        <taxon>Eurotiomycetes</taxon>
        <taxon>Chaetothyriomycetidae</taxon>
        <taxon>Chaetothyriales</taxon>
        <taxon>Herpotrichiellaceae</taxon>
        <taxon>Fonsecaea</taxon>
    </lineage>
</organism>
<evidence type="ECO:0000256" key="1">
    <source>
        <dbReference type="SAM" id="Phobius"/>
    </source>
</evidence>
<name>A0A178DH16_9EURO</name>
<dbReference type="Gene3D" id="2.30.110.10">
    <property type="entry name" value="Electron Transport, Fmn-binding Protein, Chain A"/>
    <property type="match status" value="1"/>
</dbReference>
<dbReference type="SUPFAM" id="SSF50475">
    <property type="entry name" value="FMN-binding split barrel"/>
    <property type="match status" value="1"/>
</dbReference>
<reference evidence="2 3" key="1">
    <citation type="submission" date="2016-03" db="EMBL/GenBank/DDBJ databases">
        <title>The draft genome sequence of Fonsecaea nubica causative agent of cutaneous subcutaneous infection in human host.</title>
        <authorList>
            <person name="Costa F."/>
            <person name="Sybren D.H."/>
            <person name="Raittz R.T."/>
            <person name="Weiss V.A."/>
            <person name="Leao A.C."/>
            <person name="Gomes R."/>
            <person name="De Souza E.M."/>
            <person name="Pedrosa F.O."/>
            <person name="Steffens M.B."/>
            <person name="Bombassaro A."/>
            <person name="Tadra-Sfeir M.Z."/>
            <person name="Moreno L.F."/>
            <person name="Najafzadeh M.J."/>
            <person name="Felipe M.S."/>
            <person name="Teixeira M."/>
            <person name="Sun J."/>
            <person name="Xi L."/>
            <person name="Castro M.A."/>
            <person name="Vicente V.A."/>
        </authorList>
    </citation>
    <scope>NUCLEOTIDE SEQUENCE [LARGE SCALE GENOMIC DNA]</scope>
    <source>
        <strain evidence="2 3">CBS 269.64</strain>
    </source>
</reference>
<sequence length="409" mass="45011">MYLRAVHAETRLKPLIELIQNNPLGLLSTAISSDNFPLIQHTYIPWVLDPPRNLAALEADGQADRAPVGNVKQPVQGLEGCKLRGHMAKANPHAKAVIEATGPGNGCLPTEVTVSFAAPSQHYISPKWYVQTKPENGKVVPTWNYVAVEVRGTARIFHDKEAVETGQYLQTQVEDLTKLSESRLGYDSTPKAELAVNGQEAGGKGTAWEVGDAPKPYIEIMKKAIIGIEIDITSIVGKWKMSQELKTGDRQGVKDGLRELDDVKSRSVAEIVEMKSNTWRAIVGTCFVAAGTYSGNPIAVAWISTIHGGYTKRSTVYGIQQVFINSFIIMSTQVFDTPPKFYKGNGILLGIFAVAFASTAILYFWLRAENRKRDRAAQARLDGTAPPLPDDIGDFETLCDYHPDWRYPL</sequence>
<dbReference type="Proteomes" id="UP000185904">
    <property type="component" value="Unassembled WGS sequence"/>
</dbReference>
<dbReference type="SUPFAM" id="SSF103473">
    <property type="entry name" value="MFS general substrate transporter"/>
    <property type="match status" value="1"/>
</dbReference>
<comment type="caution">
    <text evidence="2">The sequence shown here is derived from an EMBL/GenBank/DDBJ whole genome shotgun (WGS) entry which is preliminary data.</text>
</comment>
<dbReference type="InterPro" id="IPR007396">
    <property type="entry name" value="TR_PAI2-type"/>
</dbReference>
<evidence type="ECO:0000313" key="3">
    <source>
        <dbReference type="Proteomes" id="UP000185904"/>
    </source>
</evidence>
<evidence type="ECO:0008006" key="4">
    <source>
        <dbReference type="Google" id="ProtNLM"/>
    </source>
</evidence>
<accession>A0A178DH16</accession>
<dbReference type="AlphaFoldDB" id="A0A178DH16"/>
<dbReference type="PANTHER" id="PTHR35802">
    <property type="entry name" value="PROTEASE SYNTHASE AND SPORULATION PROTEIN PAI 2"/>
    <property type="match status" value="1"/>
</dbReference>
<dbReference type="EMBL" id="LVCJ01000001">
    <property type="protein sequence ID" value="OAL40503.1"/>
    <property type="molecule type" value="Genomic_DNA"/>
</dbReference>
<feature type="transmembrane region" description="Helical" evidence="1">
    <location>
        <begin position="315"/>
        <end position="335"/>
    </location>
</feature>
<dbReference type="OrthoDB" id="2101473at2759"/>
<dbReference type="Pfam" id="PF04299">
    <property type="entry name" value="FMN_bind_2"/>
    <property type="match status" value="1"/>
</dbReference>
<dbReference type="RefSeq" id="XP_022505515.1">
    <property type="nucleotide sequence ID" value="XM_022638550.1"/>
</dbReference>
<dbReference type="InterPro" id="IPR012349">
    <property type="entry name" value="Split_barrel_FMN-bd"/>
</dbReference>
<dbReference type="InterPro" id="IPR036259">
    <property type="entry name" value="MFS_trans_sf"/>
</dbReference>
<proteinExistence type="predicted"/>
<keyword evidence="3" id="KW-1185">Reference proteome</keyword>
<gene>
    <name evidence="2" type="ORF">AYO20_00239</name>
</gene>
<feature type="transmembrane region" description="Helical" evidence="1">
    <location>
        <begin position="281"/>
        <end position="303"/>
    </location>
</feature>
<keyword evidence="1" id="KW-1133">Transmembrane helix</keyword>
<evidence type="ECO:0000313" key="2">
    <source>
        <dbReference type="EMBL" id="OAL40503.1"/>
    </source>
</evidence>
<protein>
    <recommendedName>
        <fullName evidence="4">Transcriptional regulator</fullName>
    </recommendedName>
</protein>
<keyword evidence="1" id="KW-0812">Transmembrane</keyword>
<dbReference type="PANTHER" id="PTHR35802:SF1">
    <property type="entry name" value="PROTEASE SYNTHASE AND SPORULATION PROTEIN PAI 2"/>
    <property type="match status" value="1"/>
</dbReference>
<keyword evidence="1" id="KW-0472">Membrane</keyword>
<dbReference type="GeneID" id="34583666"/>
<feature type="transmembrane region" description="Helical" evidence="1">
    <location>
        <begin position="347"/>
        <end position="366"/>
    </location>
</feature>